<keyword evidence="2 8" id="KW-0808">Transferase</keyword>
<keyword evidence="4" id="KW-1133">Transmembrane helix</keyword>
<keyword evidence="6" id="KW-0472">Membrane</keyword>
<evidence type="ECO:0000256" key="6">
    <source>
        <dbReference type="ARBA" id="ARBA00023136"/>
    </source>
</evidence>
<dbReference type="KEGG" id="sdyn:Mal52_12430"/>
<organism evidence="8 9">
    <name type="scientific">Symmachiella dynata</name>
    <dbReference type="NCBI Taxonomy" id="2527995"/>
    <lineage>
        <taxon>Bacteria</taxon>
        <taxon>Pseudomonadati</taxon>
        <taxon>Planctomycetota</taxon>
        <taxon>Planctomycetia</taxon>
        <taxon>Planctomycetales</taxon>
        <taxon>Planctomycetaceae</taxon>
        <taxon>Symmachiella</taxon>
    </lineage>
</organism>
<dbReference type="PANTHER" id="PTHR12137">
    <property type="entry name" value="CARBOHYDRATE SULFOTRANSFERASE"/>
    <property type="match status" value="1"/>
</dbReference>
<evidence type="ECO:0000313" key="8">
    <source>
        <dbReference type="EMBL" id="QDU42775.1"/>
    </source>
</evidence>
<protein>
    <submittedName>
        <fullName evidence="8">Sulfotransferase family protein</fullName>
    </submittedName>
</protein>
<dbReference type="InterPro" id="IPR027417">
    <property type="entry name" value="P-loop_NTPase"/>
</dbReference>
<keyword evidence="7" id="KW-0325">Glycoprotein</keyword>
<dbReference type="AlphaFoldDB" id="A0A517ZJX3"/>
<dbReference type="SUPFAM" id="SSF52540">
    <property type="entry name" value="P-loop containing nucleoside triphosphate hydrolases"/>
    <property type="match status" value="1"/>
</dbReference>
<comment type="subcellular location">
    <subcellularLocation>
        <location evidence="1">Golgi apparatus membrane</location>
        <topology evidence="1">Single-pass type II membrane protein</topology>
    </subcellularLocation>
</comment>
<evidence type="ECO:0000256" key="7">
    <source>
        <dbReference type="ARBA" id="ARBA00023180"/>
    </source>
</evidence>
<dbReference type="PANTHER" id="PTHR12137:SF54">
    <property type="entry name" value="CARBOHYDRATE SULFOTRANSFERASE"/>
    <property type="match status" value="1"/>
</dbReference>
<proteinExistence type="predicted"/>
<keyword evidence="5" id="KW-0333">Golgi apparatus</keyword>
<sequence length="246" mass="29029">MISHEHKAIYVHVPKCAGSSVEKLLLPNRPQHDGPDYEHLFGWCPKRKIHLQHATAAQMLDLELVTESQWRDYYKFAFVRNPFDRTFSDYFWMKTQIEPAGGFGEYIERRGRFAPILGEPDGPDYRGDHLIPQCEFVYIDGELAVDFIGRFESLDAGLETIQTKLSVVDRRVPHLKKGRKRHQHYSHFYTNRMREQVRSLYEADLEAFGYQFDDQRSVMSNIKRYVWPIRHTLGNWKYAAQTRFGV</sequence>
<reference evidence="8 9" key="1">
    <citation type="submission" date="2019-02" db="EMBL/GenBank/DDBJ databases">
        <title>Deep-cultivation of Planctomycetes and their phenomic and genomic characterization uncovers novel biology.</title>
        <authorList>
            <person name="Wiegand S."/>
            <person name="Jogler M."/>
            <person name="Boedeker C."/>
            <person name="Pinto D."/>
            <person name="Vollmers J."/>
            <person name="Rivas-Marin E."/>
            <person name="Kohn T."/>
            <person name="Peeters S.H."/>
            <person name="Heuer A."/>
            <person name="Rast P."/>
            <person name="Oberbeckmann S."/>
            <person name="Bunk B."/>
            <person name="Jeske O."/>
            <person name="Meyerdierks A."/>
            <person name="Storesund J.E."/>
            <person name="Kallscheuer N."/>
            <person name="Luecker S."/>
            <person name="Lage O.M."/>
            <person name="Pohl T."/>
            <person name="Merkel B.J."/>
            <person name="Hornburger P."/>
            <person name="Mueller R.-W."/>
            <person name="Bruemmer F."/>
            <person name="Labrenz M."/>
            <person name="Spormann A.M."/>
            <person name="Op den Camp H."/>
            <person name="Overmann J."/>
            <person name="Amann R."/>
            <person name="Jetten M.S.M."/>
            <person name="Mascher T."/>
            <person name="Medema M.H."/>
            <person name="Devos D.P."/>
            <person name="Kaster A.-K."/>
            <person name="Ovreas L."/>
            <person name="Rohde M."/>
            <person name="Galperin M.Y."/>
            <person name="Jogler C."/>
        </authorList>
    </citation>
    <scope>NUCLEOTIDE SEQUENCE [LARGE SCALE GENOMIC DNA]</scope>
    <source>
        <strain evidence="8 9">Mal52</strain>
    </source>
</reference>
<dbReference type="Gene3D" id="3.40.50.300">
    <property type="entry name" value="P-loop containing nucleotide triphosphate hydrolases"/>
    <property type="match status" value="1"/>
</dbReference>
<name>A0A517ZJX3_9PLAN</name>
<dbReference type="Proteomes" id="UP000319383">
    <property type="component" value="Chromosome"/>
</dbReference>
<evidence type="ECO:0000256" key="2">
    <source>
        <dbReference type="ARBA" id="ARBA00022679"/>
    </source>
</evidence>
<keyword evidence="9" id="KW-1185">Reference proteome</keyword>
<gene>
    <name evidence="8" type="ORF">Mal52_12430</name>
</gene>
<evidence type="ECO:0000256" key="5">
    <source>
        <dbReference type="ARBA" id="ARBA00023034"/>
    </source>
</evidence>
<evidence type="ECO:0000256" key="3">
    <source>
        <dbReference type="ARBA" id="ARBA00022692"/>
    </source>
</evidence>
<dbReference type="InterPro" id="IPR005331">
    <property type="entry name" value="Sulfotransferase"/>
</dbReference>
<dbReference type="InterPro" id="IPR018011">
    <property type="entry name" value="Carb_sulfotrans_8-10"/>
</dbReference>
<evidence type="ECO:0000256" key="4">
    <source>
        <dbReference type="ARBA" id="ARBA00022989"/>
    </source>
</evidence>
<dbReference type="GO" id="GO:0016020">
    <property type="term" value="C:membrane"/>
    <property type="evidence" value="ECO:0007669"/>
    <property type="project" value="InterPro"/>
</dbReference>
<dbReference type="EMBL" id="CP036276">
    <property type="protein sequence ID" value="QDU42775.1"/>
    <property type="molecule type" value="Genomic_DNA"/>
</dbReference>
<dbReference type="GO" id="GO:0008146">
    <property type="term" value="F:sulfotransferase activity"/>
    <property type="evidence" value="ECO:0007669"/>
    <property type="project" value="InterPro"/>
</dbReference>
<keyword evidence="3" id="KW-0812">Transmembrane</keyword>
<dbReference type="GO" id="GO:0016051">
    <property type="term" value="P:carbohydrate biosynthetic process"/>
    <property type="evidence" value="ECO:0007669"/>
    <property type="project" value="InterPro"/>
</dbReference>
<dbReference type="RefSeq" id="WP_145374783.1">
    <property type="nucleotide sequence ID" value="NZ_CP036276.1"/>
</dbReference>
<evidence type="ECO:0000313" key="9">
    <source>
        <dbReference type="Proteomes" id="UP000319383"/>
    </source>
</evidence>
<accession>A0A517ZJX3</accession>
<dbReference type="Pfam" id="PF03567">
    <property type="entry name" value="Sulfotransfer_2"/>
    <property type="match status" value="1"/>
</dbReference>
<evidence type="ECO:0000256" key="1">
    <source>
        <dbReference type="ARBA" id="ARBA00004323"/>
    </source>
</evidence>